<dbReference type="SUPFAM" id="SSF48403">
    <property type="entry name" value="Ankyrin repeat"/>
    <property type="match status" value="1"/>
</dbReference>
<dbReference type="InterPro" id="IPR002110">
    <property type="entry name" value="Ankyrin_rpt"/>
</dbReference>
<dbReference type="PANTHER" id="PTHR12480:SF35">
    <property type="entry name" value="TRANSCRIPTION FACTOR JUMONJI, JMJC DOMAIN-CONTAINING PROTEIN"/>
    <property type="match status" value="1"/>
</dbReference>
<proteinExistence type="predicted"/>
<gene>
    <name evidence="3" type="ORF">AB1Y20_020510</name>
</gene>
<protein>
    <recommendedName>
        <fullName evidence="2">JmjC domain-containing protein</fullName>
    </recommendedName>
</protein>
<dbReference type="PROSITE" id="PS50297">
    <property type="entry name" value="ANK_REP_REGION"/>
    <property type="match status" value="1"/>
</dbReference>
<evidence type="ECO:0000259" key="2">
    <source>
        <dbReference type="PROSITE" id="PS51184"/>
    </source>
</evidence>
<accession>A0AB34JUS2</accession>
<feature type="repeat" description="ANK" evidence="1">
    <location>
        <begin position="213"/>
        <end position="245"/>
    </location>
</feature>
<dbReference type="PANTHER" id="PTHR12480">
    <property type="entry name" value="ARGININE DEMETHYLASE AND LYSYL-HYDROXYLASE JMJD"/>
    <property type="match status" value="1"/>
</dbReference>
<dbReference type="InterPro" id="IPR036770">
    <property type="entry name" value="Ankyrin_rpt-contain_sf"/>
</dbReference>
<keyword evidence="1" id="KW-0040">ANK repeat</keyword>
<dbReference type="Proteomes" id="UP001515480">
    <property type="component" value="Unassembled WGS sequence"/>
</dbReference>
<feature type="domain" description="JmjC" evidence="2">
    <location>
        <begin position="436"/>
        <end position="587"/>
    </location>
</feature>
<keyword evidence="4" id="KW-1185">Reference proteome</keyword>
<dbReference type="InterPro" id="IPR003347">
    <property type="entry name" value="JmjC_dom"/>
</dbReference>
<dbReference type="InterPro" id="IPR050910">
    <property type="entry name" value="JMJD6_ArgDemeth/LysHydrox"/>
</dbReference>
<name>A0AB34JUS2_PRYPA</name>
<organism evidence="3 4">
    <name type="scientific">Prymnesium parvum</name>
    <name type="common">Toxic golden alga</name>
    <dbReference type="NCBI Taxonomy" id="97485"/>
    <lineage>
        <taxon>Eukaryota</taxon>
        <taxon>Haptista</taxon>
        <taxon>Haptophyta</taxon>
        <taxon>Prymnesiophyceae</taxon>
        <taxon>Prymnesiales</taxon>
        <taxon>Prymnesiaceae</taxon>
        <taxon>Prymnesium</taxon>
    </lineage>
</organism>
<evidence type="ECO:0000256" key="1">
    <source>
        <dbReference type="PROSITE-ProRule" id="PRU00023"/>
    </source>
</evidence>
<dbReference type="Gene3D" id="1.25.40.20">
    <property type="entry name" value="Ankyrin repeat-containing domain"/>
    <property type="match status" value="1"/>
</dbReference>
<dbReference type="InterPro" id="IPR041667">
    <property type="entry name" value="Cupin_8"/>
</dbReference>
<dbReference type="Pfam" id="PF13621">
    <property type="entry name" value="Cupin_8"/>
    <property type="match status" value="1"/>
</dbReference>
<dbReference type="GO" id="GO:0005737">
    <property type="term" value="C:cytoplasm"/>
    <property type="evidence" value="ECO:0007669"/>
    <property type="project" value="TreeGrafter"/>
</dbReference>
<dbReference type="EMBL" id="JBGBPQ010000004">
    <property type="protein sequence ID" value="KAL1525660.1"/>
    <property type="molecule type" value="Genomic_DNA"/>
</dbReference>
<dbReference type="AlphaFoldDB" id="A0AB34JUS2"/>
<dbReference type="SUPFAM" id="SSF51197">
    <property type="entry name" value="Clavaminate synthase-like"/>
    <property type="match status" value="1"/>
</dbReference>
<dbReference type="Pfam" id="PF12796">
    <property type="entry name" value="Ank_2"/>
    <property type="match status" value="1"/>
</dbReference>
<evidence type="ECO:0000313" key="4">
    <source>
        <dbReference type="Proteomes" id="UP001515480"/>
    </source>
</evidence>
<dbReference type="Gene3D" id="2.60.120.650">
    <property type="entry name" value="Cupin"/>
    <property type="match status" value="1"/>
</dbReference>
<evidence type="ECO:0000313" key="3">
    <source>
        <dbReference type="EMBL" id="KAL1525660.1"/>
    </source>
</evidence>
<dbReference type="SMART" id="SM00248">
    <property type="entry name" value="ANK"/>
    <property type="match status" value="4"/>
</dbReference>
<sequence length="587" mass="64144">MARPLRAVVTRGDAPTLRFLAAQAGEERWPKLIDSATLPSTQRSLIHLSLYATYDKLNDPTLDAATLERNLEGHAEVFKMLLTARPSILSLWCPLVDAVWLRLLVPVRQLLEAMSDAQVRECLTERNAYGQTVLHGAAAAQASGVARRALAGGSAASLAVVGRTIDVVFPPEGTTISVPVLNRAIGQTDLHLLLEAGRRVHLGRAWLEARDRRGRTALHYACRAGRTRVVQLLLRYGAPAATEEPWGGTCGHLAASRGFADVIEAWRKKDNSLGEARDVYGRKMRDILRDKRSSVGSPKGADISVGAAASCEVGGASWNYSLSASVGDLSRPGSAFAIPPVRTLTAVEVHSREEFVRDYESISQPVLLSKLTTHWAAFDTTSTRHWSFERLRTELGSSAVSVGPIPYHWQSAARTTVEAFLREMSRNNSFAANASPHAPPPFIFENGLLDRSSLADDLQPDPDIFQTNLGGVTLKQLSISPPLGGAHAHFHQSTFNILVRGLRRWSLRPPAIARFELEPALHHFRRLFYGNGAHSQSCQGCGSCPEQDNEDWIDVIQHAGEVLYIPPDWQHSTLSLADSVAVAVEFV</sequence>
<dbReference type="PROSITE" id="PS50088">
    <property type="entry name" value="ANK_REPEAT"/>
    <property type="match status" value="1"/>
</dbReference>
<dbReference type="PROSITE" id="PS51184">
    <property type="entry name" value="JMJC"/>
    <property type="match status" value="1"/>
</dbReference>
<reference evidence="3 4" key="1">
    <citation type="journal article" date="2024" name="Science">
        <title>Giant polyketide synthase enzymes in the biosynthesis of giant marine polyether toxins.</title>
        <authorList>
            <person name="Fallon T.R."/>
            <person name="Shende V.V."/>
            <person name="Wierzbicki I.H."/>
            <person name="Pendleton A.L."/>
            <person name="Watervoot N.F."/>
            <person name="Auber R.P."/>
            <person name="Gonzalez D.J."/>
            <person name="Wisecaver J.H."/>
            <person name="Moore B.S."/>
        </authorList>
    </citation>
    <scope>NUCLEOTIDE SEQUENCE [LARGE SCALE GENOMIC DNA]</scope>
    <source>
        <strain evidence="3 4">12B1</strain>
    </source>
</reference>
<comment type="caution">
    <text evidence="3">The sequence shown here is derived from an EMBL/GenBank/DDBJ whole genome shotgun (WGS) entry which is preliminary data.</text>
</comment>